<name>A0ABU0YMU8_9PROT</name>
<evidence type="ECO:0000313" key="2">
    <source>
        <dbReference type="Proteomes" id="UP001230156"/>
    </source>
</evidence>
<dbReference type="Proteomes" id="UP001230156">
    <property type="component" value="Unassembled WGS sequence"/>
</dbReference>
<gene>
    <name evidence="1" type="ORF">Q8A70_15335</name>
</gene>
<sequence length="96" mass="10564">MDLANFKQSLQQETPPEGLTPALQALWWDAKGDWDKAHHCVDDEPGKDAARIHAYLHRKEGDAGNAGYWYGTAGAEPFKGTLDAEWAELAAARLAE</sequence>
<evidence type="ECO:0000313" key="1">
    <source>
        <dbReference type="EMBL" id="MDQ7249059.1"/>
    </source>
</evidence>
<keyword evidence="2" id="KW-1185">Reference proteome</keyword>
<dbReference type="EMBL" id="JAUYVI010000004">
    <property type="protein sequence ID" value="MDQ7249059.1"/>
    <property type="molecule type" value="Genomic_DNA"/>
</dbReference>
<reference evidence="2" key="1">
    <citation type="submission" date="2023-08" db="EMBL/GenBank/DDBJ databases">
        <title>Rhodospirillaceae gen. nov., a novel taxon isolated from the Yangtze River Yuezi River estuary sludge.</title>
        <authorList>
            <person name="Ruan L."/>
        </authorList>
    </citation>
    <scope>NUCLEOTIDE SEQUENCE [LARGE SCALE GENOMIC DNA]</scope>
    <source>
        <strain evidence="2">R-7</strain>
    </source>
</reference>
<comment type="caution">
    <text evidence="1">The sequence shown here is derived from an EMBL/GenBank/DDBJ whole genome shotgun (WGS) entry which is preliminary data.</text>
</comment>
<accession>A0ABU0YMU8</accession>
<organism evidence="1 2">
    <name type="scientific">Dongia sedimenti</name>
    <dbReference type="NCBI Taxonomy" id="3064282"/>
    <lineage>
        <taxon>Bacteria</taxon>
        <taxon>Pseudomonadati</taxon>
        <taxon>Pseudomonadota</taxon>
        <taxon>Alphaproteobacteria</taxon>
        <taxon>Rhodospirillales</taxon>
        <taxon>Dongiaceae</taxon>
        <taxon>Dongia</taxon>
    </lineage>
</organism>
<dbReference type="RefSeq" id="WP_379956610.1">
    <property type="nucleotide sequence ID" value="NZ_JAUYVI010000004.1"/>
</dbReference>
<protein>
    <submittedName>
        <fullName evidence="1">Uncharacterized protein</fullName>
    </submittedName>
</protein>
<proteinExistence type="predicted"/>